<keyword evidence="2" id="KW-1185">Reference proteome</keyword>
<reference evidence="2" key="1">
    <citation type="submission" date="2016-10" db="EMBL/GenBank/DDBJ databases">
        <authorList>
            <person name="Varghese N."/>
            <person name="Submissions S."/>
        </authorList>
    </citation>
    <scope>NUCLEOTIDE SEQUENCE [LARGE SCALE GENOMIC DNA]</scope>
    <source>
        <strain evidence="2">DSM 13327</strain>
    </source>
</reference>
<protein>
    <submittedName>
        <fullName evidence="1">Uncharacterized protein</fullName>
    </submittedName>
</protein>
<sequence>MGEIVGLIAIAWVIYLWFDLRRGNKNKEPILTTRDRLKNL</sequence>
<dbReference type="AlphaFoldDB" id="A0A1I4QDE7"/>
<dbReference type="EMBL" id="FOTS01000095">
    <property type="protein sequence ID" value="SFM38122.1"/>
    <property type="molecule type" value="Genomic_DNA"/>
</dbReference>
<name>A0A1I4QDE7_9FIRM</name>
<organism evidence="1 2">
    <name type="scientific">Pelosinus propionicus DSM 13327</name>
    <dbReference type="NCBI Taxonomy" id="1123291"/>
    <lineage>
        <taxon>Bacteria</taxon>
        <taxon>Bacillati</taxon>
        <taxon>Bacillota</taxon>
        <taxon>Negativicutes</taxon>
        <taxon>Selenomonadales</taxon>
        <taxon>Sporomusaceae</taxon>
        <taxon>Pelosinus</taxon>
    </lineage>
</organism>
<proteinExistence type="predicted"/>
<feature type="non-terminal residue" evidence="1">
    <location>
        <position position="40"/>
    </location>
</feature>
<dbReference type="Proteomes" id="UP000199520">
    <property type="component" value="Unassembled WGS sequence"/>
</dbReference>
<evidence type="ECO:0000313" key="1">
    <source>
        <dbReference type="EMBL" id="SFM38122.1"/>
    </source>
</evidence>
<evidence type="ECO:0000313" key="2">
    <source>
        <dbReference type="Proteomes" id="UP000199520"/>
    </source>
</evidence>
<gene>
    <name evidence="1" type="ORF">SAMN04490355_109513</name>
</gene>
<accession>A0A1I4QDE7</accession>